<organism evidence="1 2">
    <name type="scientific">Mycena venus</name>
    <dbReference type="NCBI Taxonomy" id="2733690"/>
    <lineage>
        <taxon>Eukaryota</taxon>
        <taxon>Fungi</taxon>
        <taxon>Dikarya</taxon>
        <taxon>Basidiomycota</taxon>
        <taxon>Agaricomycotina</taxon>
        <taxon>Agaricomycetes</taxon>
        <taxon>Agaricomycetidae</taxon>
        <taxon>Agaricales</taxon>
        <taxon>Marasmiineae</taxon>
        <taxon>Mycenaceae</taxon>
        <taxon>Mycena</taxon>
    </lineage>
</organism>
<sequence length="117" mass="13319">MSRQGNESTNIIANIYGGTGGVGGVGGVTGVANFTNNTSGGPQMHDTRFIEDLNKWLEFPPDTKDRQYHLQTLHHKATGRWLLHEYRFVKWKATPSSLWIKGICDWYWKECTKFNSD</sequence>
<proteinExistence type="predicted"/>
<comment type="caution">
    <text evidence="1">The sequence shown here is derived from an EMBL/GenBank/DDBJ whole genome shotgun (WGS) entry which is preliminary data.</text>
</comment>
<gene>
    <name evidence="1" type="ORF">MVEN_01099500</name>
</gene>
<dbReference type="Proteomes" id="UP000620124">
    <property type="component" value="Unassembled WGS sequence"/>
</dbReference>
<dbReference type="AlphaFoldDB" id="A0A8H6Y8I7"/>
<protein>
    <submittedName>
        <fullName evidence="1">Uncharacterized protein</fullName>
    </submittedName>
</protein>
<keyword evidence="2" id="KW-1185">Reference proteome</keyword>
<dbReference type="EMBL" id="JACAZI010000008">
    <property type="protein sequence ID" value="KAF7354121.1"/>
    <property type="molecule type" value="Genomic_DNA"/>
</dbReference>
<accession>A0A8H6Y8I7</accession>
<dbReference type="OrthoDB" id="3043226at2759"/>
<reference evidence="1" key="1">
    <citation type="submission" date="2020-05" db="EMBL/GenBank/DDBJ databases">
        <title>Mycena genomes resolve the evolution of fungal bioluminescence.</title>
        <authorList>
            <person name="Tsai I.J."/>
        </authorList>
    </citation>
    <scope>NUCLEOTIDE SEQUENCE</scope>
    <source>
        <strain evidence="1">CCC161011</strain>
    </source>
</reference>
<evidence type="ECO:0000313" key="1">
    <source>
        <dbReference type="EMBL" id="KAF7354121.1"/>
    </source>
</evidence>
<evidence type="ECO:0000313" key="2">
    <source>
        <dbReference type="Proteomes" id="UP000620124"/>
    </source>
</evidence>
<name>A0A8H6Y8I7_9AGAR</name>